<keyword evidence="9 11" id="KW-0862">Zinc</keyword>
<evidence type="ECO:0000256" key="4">
    <source>
        <dbReference type="ARBA" id="ARBA00022723"/>
    </source>
</evidence>
<comment type="subcellular location">
    <subcellularLocation>
        <location evidence="1">Cytoplasm</location>
    </subcellularLocation>
</comment>
<comment type="caution">
    <text evidence="15">The sequence shown here is derived from an EMBL/GenBank/DDBJ whole genome shotgun (WGS) entry which is preliminary data.</text>
</comment>
<feature type="compositionally biased region" description="Acidic residues" evidence="13">
    <location>
        <begin position="559"/>
        <end position="584"/>
    </location>
</feature>
<feature type="compositionally biased region" description="Basic and acidic residues" evidence="13">
    <location>
        <begin position="53"/>
        <end position="63"/>
    </location>
</feature>
<evidence type="ECO:0000256" key="7">
    <source>
        <dbReference type="ARBA" id="ARBA00022801"/>
    </source>
</evidence>
<feature type="domain" description="Upf1" evidence="14">
    <location>
        <begin position="215"/>
        <end position="372"/>
    </location>
</feature>
<dbReference type="CDD" id="cd21407">
    <property type="entry name" value="1B_UPF1-like"/>
    <property type="match status" value="1"/>
</dbReference>
<dbReference type="InterPro" id="IPR040812">
    <property type="entry name" value="UPF1_1B_dom"/>
</dbReference>
<organism evidence="15 16">
    <name type="scientific">Anaeramoeba flamelloides</name>
    <dbReference type="NCBI Taxonomy" id="1746091"/>
    <lineage>
        <taxon>Eukaryota</taxon>
        <taxon>Metamonada</taxon>
        <taxon>Anaeramoebidae</taxon>
        <taxon>Anaeramoeba</taxon>
    </lineage>
</organism>
<feature type="compositionally biased region" description="Acidic residues" evidence="13">
    <location>
        <begin position="20"/>
        <end position="35"/>
    </location>
</feature>
<sequence length="1231" mass="142824">MTNYSFLDLDGNNELSFDSDSPEELSSENLEEKEEEVLTKKIDGLNFENEQEQEQKQEQEKQQTKLNNDFSNHFQNPNLFSDDENQQNKLNFYEDESSEENENKSKYSDDDNNEELTKSNGNLENFYSRNEYGFETELKFQNNQEKEKEKQKETETEKQQEKGAYEQNFMNYNNEEYYSKETNINRQTNEGNEGMFLGLTETTHPLNFDSTNSRGYEKSVPNCSFCGCTVPQCLVQCAYTQKWFCNGRGNTSGSHIIHHLVKSRKKEVNLHPQGLLGTIPIECYSCGSKNLFILGFIPDAEKTTVVFLCREPCSRKNNLDPNVFNSHSWKPLIQDRCLLSWIARSPNEEEKKHTRMITKNEIDRLEQVWKKDPKVKIEELGNVKIDQEILHVKINYDSVNEYKDIFLPLVKFEEDHDKDKKESRHKEGINLRWESNGKRKYIATFIFPQKENEFRLVIGDELRIIHDKDEKHKAWETTGHILKLTPDEEVVIQMRKGNVPLYWTNNYRVKFVWRSTPFDRMKYALKSFALKTNCMSSSIRNKFLGKFEKKNNNTSFNAYDDDDDNSDDDDSSDDDSFFESDSDEEIKKQKSLKNKKKQYPKKRINTKMASKNSRNSRSSRNSRNNRNNRNSKQSPKEKTINYRPKQYSPKGLPNLNHSQVNAVKLVLKQDFSLIQGPPGTGKTVVSSAIVYHLCKMRKDKKKILVCAPSNVAVDQLTEKIHATGLKVVRLCAKSRESIGSQVDFLTLHHQVAKSGRLGFSEFDTLKKKMENGIELSQNQIKKYKALKRRIEKIILDKADVICVTCVSAGDKRLKVYKFPQVLIDESTQATEPECLIPLVLGAKKVVFVGDHCQLGPVIMCTEARKAGLTQSLFERLIIMGIKPIVLKVQYRMHPCLSEFPSNTFYEGILQNGVTIEERKETGKTFPWPVNNTPMFFYNSTGKEEISASSTSFLNQNEASIVEKIITYFFRIGINSDKIGIITPYEGQRAYIVSYMQRNGPLNKALYKSIEVASVDSFQGREKDYIVMSCVRSNEHQGIGFLNDPRRLNVSLTRARYGLIMIGNAKVLSKQTIWNNLLSHFKDVDCLVQGPLNNLKPFVGELSVPRRFKNKRFFGPQSGYHQNSNNNRNQNYNNDNNNRNNNNNDFNNRNYNNRNYNNRNNRNRYGYGDNYNYKNNNTQDNDYDYNNSSQSELSQIQQFHTQMNTQQSLRSSQSQSQFFSQDEFGLSQNFKK</sequence>
<dbReference type="GO" id="GO:0000184">
    <property type="term" value="P:nuclear-transcribed mRNA catabolic process, nonsense-mediated decay"/>
    <property type="evidence" value="ECO:0007669"/>
    <property type="project" value="InterPro"/>
</dbReference>
<feature type="compositionally biased region" description="Low complexity" evidence="13">
    <location>
        <begin position="1122"/>
        <end position="1186"/>
    </location>
</feature>
<evidence type="ECO:0000256" key="5">
    <source>
        <dbReference type="ARBA" id="ARBA00022741"/>
    </source>
</evidence>
<dbReference type="Proteomes" id="UP001146793">
    <property type="component" value="Unassembled WGS sequence"/>
</dbReference>
<evidence type="ECO:0000256" key="8">
    <source>
        <dbReference type="ARBA" id="ARBA00022806"/>
    </source>
</evidence>
<evidence type="ECO:0000313" key="16">
    <source>
        <dbReference type="Proteomes" id="UP001146793"/>
    </source>
</evidence>
<evidence type="ECO:0000256" key="11">
    <source>
        <dbReference type="PROSITE-ProRule" id="PRU01341"/>
    </source>
</evidence>
<dbReference type="Gene3D" id="6.10.140.1240">
    <property type="match status" value="1"/>
</dbReference>
<dbReference type="InterPro" id="IPR027417">
    <property type="entry name" value="P-loop_NTPase"/>
</dbReference>
<keyword evidence="10" id="KW-0067">ATP-binding</keyword>
<dbReference type="CDD" id="cd18808">
    <property type="entry name" value="SF1_C_Upf1"/>
    <property type="match status" value="1"/>
</dbReference>
<dbReference type="CDD" id="cd21400">
    <property type="entry name" value="ZBD_UPF1-like"/>
    <property type="match status" value="1"/>
</dbReference>
<evidence type="ECO:0000256" key="12">
    <source>
        <dbReference type="SAM" id="Coils"/>
    </source>
</evidence>
<feature type="compositionally biased region" description="Low complexity" evidence="13">
    <location>
        <begin position="1210"/>
        <end position="1220"/>
    </location>
</feature>
<evidence type="ECO:0000256" key="13">
    <source>
        <dbReference type="SAM" id="MobiDB-lite"/>
    </source>
</evidence>
<dbReference type="InterPro" id="IPR041677">
    <property type="entry name" value="DNA2/NAM7_AAA_11"/>
</dbReference>
<dbReference type="GO" id="GO:0005524">
    <property type="term" value="F:ATP binding"/>
    <property type="evidence" value="ECO:0007669"/>
    <property type="project" value="UniProtKB-KW"/>
</dbReference>
<dbReference type="InterPro" id="IPR041679">
    <property type="entry name" value="DNA2/NAM7-like_C"/>
</dbReference>
<evidence type="ECO:0000256" key="2">
    <source>
        <dbReference type="ARBA" id="ARBA00007913"/>
    </source>
</evidence>
<dbReference type="GO" id="GO:0008270">
    <property type="term" value="F:zinc ion binding"/>
    <property type="evidence" value="ECO:0007669"/>
    <property type="project" value="UniProtKB-UniRule"/>
</dbReference>
<dbReference type="FunFam" id="3.40.50.300:FF:000097">
    <property type="entry name" value="Regulator of nonsense transcripts 1"/>
    <property type="match status" value="1"/>
</dbReference>
<evidence type="ECO:0000256" key="9">
    <source>
        <dbReference type="ARBA" id="ARBA00022833"/>
    </source>
</evidence>
<dbReference type="GO" id="GO:0016787">
    <property type="term" value="F:hydrolase activity"/>
    <property type="evidence" value="ECO:0007669"/>
    <property type="project" value="UniProtKB-KW"/>
</dbReference>
<evidence type="ECO:0000256" key="10">
    <source>
        <dbReference type="ARBA" id="ARBA00022840"/>
    </source>
</evidence>
<proteinExistence type="inferred from homology"/>
<dbReference type="GO" id="GO:0003723">
    <property type="term" value="F:RNA binding"/>
    <property type="evidence" value="ECO:0007669"/>
    <property type="project" value="InterPro"/>
</dbReference>
<dbReference type="Gene3D" id="2.40.30.230">
    <property type="match status" value="1"/>
</dbReference>
<accession>A0AAV7ZLY0</accession>
<feature type="region of interest" description="CC/SHH/C" evidence="11">
    <location>
        <begin position="237"/>
        <end position="265"/>
    </location>
</feature>
<name>A0AAV7ZLY0_9EUKA</name>
<evidence type="ECO:0000256" key="3">
    <source>
        <dbReference type="ARBA" id="ARBA00022490"/>
    </source>
</evidence>
<dbReference type="GO" id="GO:0003724">
    <property type="term" value="F:RNA helicase activity"/>
    <property type="evidence" value="ECO:0007669"/>
    <property type="project" value="InterPro"/>
</dbReference>
<feature type="compositionally biased region" description="Basic and acidic residues" evidence="13">
    <location>
        <begin position="144"/>
        <end position="164"/>
    </location>
</feature>
<keyword evidence="7" id="KW-0378">Hydrolase</keyword>
<reference evidence="15" key="1">
    <citation type="submission" date="2022-08" db="EMBL/GenBank/DDBJ databases">
        <title>Novel sulphate-reducing endosymbionts in the free-living metamonad Anaeramoeba.</title>
        <authorList>
            <person name="Jerlstrom-Hultqvist J."/>
            <person name="Cepicka I."/>
            <person name="Gallot-Lavallee L."/>
            <person name="Salas-Leiva D."/>
            <person name="Curtis B.A."/>
            <person name="Zahonova K."/>
            <person name="Pipaliya S."/>
            <person name="Dacks J."/>
            <person name="Roger A.J."/>
        </authorList>
    </citation>
    <scope>NUCLEOTIDE SEQUENCE</scope>
    <source>
        <strain evidence="15">Busselton2</strain>
    </source>
</reference>
<dbReference type="GO" id="GO:0005737">
    <property type="term" value="C:cytoplasm"/>
    <property type="evidence" value="ECO:0007669"/>
    <property type="project" value="UniProtKB-SubCell"/>
</dbReference>
<dbReference type="SUPFAM" id="SSF52540">
    <property type="entry name" value="P-loop containing nucleoside triphosphate hydrolases"/>
    <property type="match status" value="1"/>
</dbReference>
<dbReference type="EMBL" id="JANTQA010000029">
    <property type="protein sequence ID" value="KAJ3441452.1"/>
    <property type="molecule type" value="Genomic_DNA"/>
</dbReference>
<dbReference type="Pfam" id="PF13087">
    <property type="entry name" value="AAA_12"/>
    <property type="match status" value="1"/>
</dbReference>
<gene>
    <name evidence="15" type="ORF">M0812_13464</name>
</gene>
<feature type="compositionally biased region" description="Polar residues" evidence="13">
    <location>
        <begin position="64"/>
        <end position="79"/>
    </location>
</feature>
<feature type="region of interest" description="Disordered" evidence="13">
    <location>
        <begin position="1210"/>
        <end position="1231"/>
    </location>
</feature>
<dbReference type="Gene3D" id="3.40.50.300">
    <property type="entry name" value="P-loop containing nucleotide triphosphate hydrolases"/>
    <property type="match status" value="2"/>
</dbReference>
<dbReference type="InterPro" id="IPR047187">
    <property type="entry name" value="SF1_C_Upf1"/>
</dbReference>
<keyword evidence="4 11" id="KW-0479">Metal-binding</keyword>
<dbReference type="CDD" id="cd18039">
    <property type="entry name" value="DEXXQc_UPF1"/>
    <property type="match status" value="1"/>
</dbReference>
<evidence type="ECO:0000256" key="6">
    <source>
        <dbReference type="ARBA" id="ARBA00022771"/>
    </source>
</evidence>
<dbReference type="Pfam" id="PF18141">
    <property type="entry name" value="UPF1_1B_dom"/>
    <property type="match status" value="1"/>
</dbReference>
<feature type="compositionally biased region" description="Basic residues" evidence="13">
    <location>
        <begin position="589"/>
        <end position="605"/>
    </location>
</feature>
<feature type="region of interest" description="Disordered" evidence="13">
    <location>
        <begin position="1112"/>
        <end position="1188"/>
    </location>
</feature>
<dbReference type="AlphaFoldDB" id="A0AAV7ZLY0"/>
<keyword evidence="5" id="KW-0547">Nucleotide-binding</keyword>
<feature type="region of interest" description="Disordered" evidence="13">
    <location>
        <begin position="142"/>
        <end position="164"/>
    </location>
</feature>
<evidence type="ECO:0000259" key="14">
    <source>
        <dbReference type="PROSITE" id="PS51997"/>
    </source>
</evidence>
<keyword evidence="6 11" id="KW-0863">Zinc-finger</keyword>
<keyword evidence="12" id="KW-0175">Coiled coil</keyword>
<evidence type="ECO:0000256" key="1">
    <source>
        <dbReference type="ARBA" id="ARBA00004496"/>
    </source>
</evidence>
<evidence type="ECO:0000313" key="15">
    <source>
        <dbReference type="EMBL" id="KAJ3441452.1"/>
    </source>
</evidence>
<protein>
    <submittedName>
        <fullName evidence="15">Regulator of nonsense transcripts 1-like protein</fullName>
    </submittedName>
</protein>
<feature type="compositionally biased region" description="Low complexity" evidence="13">
    <location>
        <begin position="612"/>
        <end position="631"/>
    </location>
</feature>
<keyword evidence="3" id="KW-0963">Cytoplasm</keyword>
<dbReference type="Pfam" id="PF09416">
    <property type="entry name" value="UPF1_Zn_bind"/>
    <property type="match status" value="1"/>
</dbReference>
<feature type="region of interest" description="C3H" evidence="11">
    <location>
        <begin position="223"/>
        <end position="255"/>
    </location>
</feature>
<feature type="region of interest" description="Disordered" evidence="13">
    <location>
        <begin position="1"/>
        <end position="126"/>
    </location>
</feature>
<dbReference type="InterPro" id="IPR045055">
    <property type="entry name" value="DNA2/NAM7-like"/>
</dbReference>
<dbReference type="PANTHER" id="PTHR10887">
    <property type="entry name" value="DNA2/NAM7 HELICASE FAMILY"/>
    <property type="match status" value="1"/>
</dbReference>
<keyword evidence="8" id="KW-0347">Helicase</keyword>
<dbReference type="Pfam" id="PF13086">
    <property type="entry name" value="AAA_11"/>
    <property type="match status" value="2"/>
</dbReference>
<feature type="coiled-coil region" evidence="12">
    <location>
        <begin position="766"/>
        <end position="793"/>
    </location>
</feature>
<dbReference type="PROSITE" id="PS51997">
    <property type="entry name" value="UPF1_CH_RICH"/>
    <property type="match status" value="1"/>
</dbReference>
<dbReference type="InterPro" id="IPR018999">
    <property type="entry name" value="UPF1_CH/ZBD"/>
</dbReference>
<feature type="region of interest" description="Disordered" evidence="13">
    <location>
        <begin position="556"/>
        <end position="655"/>
    </location>
</feature>
<dbReference type="PANTHER" id="PTHR10887:SF364">
    <property type="entry name" value="REGULATOR OF NONSENSE TRANSCRIPTS 1"/>
    <property type="match status" value="1"/>
</dbReference>
<comment type="similarity">
    <text evidence="2">Belongs to the DNA2/NAM7 helicase family.</text>
</comment>
<feature type="region of interest" description="C4" evidence="11">
    <location>
        <begin position="283"/>
        <end position="313"/>
    </location>
</feature>